<dbReference type="Pfam" id="PF13511">
    <property type="entry name" value="DUF4124"/>
    <property type="match status" value="1"/>
</dbReference>
<dbReference type="RefSeq" id="WP_144045278.1">
    <property type="nucleotide sequence ID" value="NZ_CP041614.1"/>
</dbReference>
<evidence type="ECO:0000313" key="4">
    <source>
        <dbReference type="Proteomes" id="UP000315947"/>
    </source>
</evidence>
<keyword evidence="1" id="KW-0732">Signal</keyword>
<proteinExistence type="predicted"/>
<evidence type="ECO:0000313" key="3">
    <source>
        <dbReference type="EMBL" id="QDO82893.1"/>
    </source>
</evidence>
<name>A0ABX5WVE0_9GAMM</name>
<feature type="signal peptide" evidence="1">
    <location>
        <begin position="1"/>
        <end position="20"/>
    </location>
</feature>
<feature type="chain" id="PRO_5046562360" evidence="1">
    <location>
        <begin position="21"/>
        <end position="149"/>
    </location>
</feature>
<dbReference type="EMBL" id="CP041614">
    <property type="protein sequence ID" value="QDO82893.1"/>
    <property type="molecule type" value="Genomic_DNA"/>
</dbReference>
<sequence>MYPRFLALVLPLLFMASVSATVIYKWVDKNGVTHYSQQIPENANDQSKSTKLYSEDIEPKAIGTVAPTARKEEENELSQAQQDAAAINENDKEQAKEICKNAKYNLDILMTHTKLNSKDQQTGEVVAVTEEQRQEKIKVQKQRIKLFCK</sequence>
<gene>
    <name evidence="3" type="ORF">FM037_06155</name>
</gene>
<dbReference type="Proteomes" id="UP000315947">
    <property type="component" value="Chromosome"/>
</dbReference>
<accession>A0ABX5WVE0</accession>
<dbReference type="InterPro" id="IPR025392">
    <property type="entry name" value="DUF4124"/>
</dbReference>
<keyword evidence="4" id="KW-1185">Reference proteome</keyword>
<evidence type="ECO:0000256" key="1">
    <source>
        <dbReference type="SAM" id="SignalP"/>
    </source>
</evidence>
<feature type="domain" description="DUF4124" evidence="2">
    <location>
        <begin position="12"/>
        <end position="73"/>
    </location>
</feature>
<protein>
    <submittedName>
        <fullName evidence="3">DUF4124 domain-containing protein</fullName>
    </submittedName>
</protein>
<organism evidence="3 4">
    <name type="scientific">Shewanella psychropiezotolerans</name>
    <dbReference type="NCBI Taxonomy" id="2593655"/>
    <lineage>
        <taxon>Bacteria</taxon>
        <taxon>Pseudomonadati</taxon>
        <taxon>Pseudomonadota</taxon>
        <taxon>Gammaproteobacteria</taxon>
        <taxon>Alteromonadales</taxon>
        <taxon>Shewanellaceae</taxon>
        <taxon>Shewanella</taxon>
    </lineage>
</organism>
<evidence type="ECO:0000259" key="2">
    <source>
        <dbReference type="Pfam" id="PF13511"/>
    </source>
</evidence>
<reference evidence="3 4" key="1">
    <citation type="submission" date="2019-07" db="EMBL/GenBank/DDBJ databases">
        <title>Shewanella sp. YLB-06 whole genomic sequence.</title>
        <authorList>
            <person name="Yu L."/>
        </authorList>
    </citation>
    <scope>NUCLEOTIDE SEQUENCE [LARGE SCALE GENOMIC DNA]</scope>
    <source>
        <strain evidence="3 4">YLB-06</strain>
    </source>
</reference>